<reference evidence="3" key="1">
    <citation type="submission" date="2018-10" db="EMBL/GenBank/DDBJ databases">
        <title>Population genomic analysis revealed the cold adaptation of white poplar.</title>
        <authorList>
            <person name="Liu Y.-J."/>
        </authorList>
    </citation>
    <scope>NUCLEOTIDE SEQUENCE [LARGE SCALE GENOMIC DNA]</scope>
    <source>
        <strain evidence="3">PAL-ZL1</strain>
    </source>
</reference>
<sequence>MRFRAATTQVYPKSWTAIYIALDNVGMWNIRTEFWARQYLVSNFICVFTHRLSHHEMNIQFQERPSFAESHWQKNQISIDEQYCYPTVQDPNSGSHSFVTNICIWLLEDVSFL</sequence>
<proteinExistence type="inferred from homology"/>
<evidence type="ECO:0000256" key="1">
    <source>
        <dbReference type="ARBA" id="ARBA00010609"/>
    </source>
</evidence>
<dbReference type="EMBL" id="RCHU01000812">
    <property type="protein sequence ID" value="TKR90979.1"/>
    <property type="molecule type" value="Genomic_DNA"/>
</dbReference>
<dbReference type="Pfam" id="PF07731">
    <property type="entry name" value="Cu-oxidase_2"/>
    <property type="match status" value="1"/>
</dbReference>
<evidence type="ECO:0000313" key="3">
    <source>
        <dbReference type="EMBL" id="TKR90979.1"/>
    </source>
</evidence>
<comment type="caution">
    <text evidence="3">The sequence shown here is derived from an EMBL/GenBank/DDBJ whole genome shotgun (WGS) entry which is preliminary data.</text>
</comment>
<dbReference type="STRING" id="43335.A0A4U5P3W6"/>
<feature type="domain" description="Plastocyanin-like" evidence="2">
    <location>
        <begin position="4"/>
        <end position="49"/>
    </location>
</feature>
<dbReference type="InterPro" id="IPR011706">
    <property type="entry name" value="Cu-oxidase_C"/>
</dbReference>
<comment type="similarity">
    <text evidence="1">Belongs to the multicopper oxidase family.</text>
</comment>
<dbReference type="GO" id="GO:0016491">
    <property type="term" value="F:oxidoreductase activity"/>
    <property type="evidence" value="ECO:0007669"/>
    <property type="project" value="InterPro"/>
</dbReference>
<name>A0A4U5P3W6_POPAL</name>
<gene>
    <name evidence="3" type="ORF">D5086_0000227850</name>
</gene>
<dbReference type="AlphaFoldDB" id="A0A4U5P3W6"/>
<accession>A0A4U5P3W6</accession>
<evidence type="ECO:0000259" key="2">
    <source>
        <dbReference type="Pfam" id="PF07731"/>
    </source>
</evidence>
<dbReference type="GO" id="GO:0005507">
    <property type="term" value="F:copper ion binding"/>
    <property type="evidence" value="ECO:0007669"/>
    <property type="project" value="InterPro"/>
</dbReference>
<organism evidence="3">
    <name type="scientific">Populus alba</name>
    <name type="common">White poplar</name>
    <dbReference type="NCBI Taxonomy" id="43335"/>
    <lineage>
        <taxon>Eukaryota</taxon>
        <taxon>Viridiplantae</taxon>
        <taxon>Streptophyta</taxon>
        <taxon>Embryophyta</taxon>
        <taxon>Tracheophyta</taxon>
        <taxon>Spermatophyta</taxon>
        <taxon>Magnoliopsida</taxon>
        <taxon>eudicotyledons</taxon>
        <taxon>Gunneridae</taxon>
        <taxon>Pentapetalae</taxon>
        <taxon>rosids</taxon>
        <taxon>fabids</taxon>
        <taxon>Malpighiales</taxon>
        <taxon>Salicaceae</taxon>
        <taxon>Saliceae</taxon>
        <taxon>Populus</taxon>
    </lineage>
</organism>
<protein>
    <recommendedName>
        <fullName evidence="2">Plastocyanin-like domain-containing protein</fullName>
    </recommendedName>
</protein>